<comment type="caution">
    <text evidence="5">The sequence shown here is derived from an EMBL/GenBank/DDBJ whole genome shotgun (WGS) entry which is preliminary data.</text>
</comment>
<name>A0A8J7CMF5_9RHOB</name>
<dbReference type="PANTHER" id="PTHR30204">
    <property type="entry name" value="REDOX-CYCLING DRUG-SENSING TRANSCRIPTIONAL ACTIVATOR SOXR"/>
    <property type="match status" value="1"/>
</dbReference>
<dbReference type="RefSeq" id="WP_193186379.1">
    <property type="nucleotide sequence ID" value="NZ_JACVXA010000088.1"/>
</dbReference>
<dbReference type="InterPro" id="IPR047057">
    <property type="entry name" value="MerR_fam"/>
</dbReference>
<dbReference type="AlphaFoldDB" id="A0A8J7CMF5"/>
<evidence type="ECO:0000259" key="4">
    <source>
        <dbReference type="PROSITE" id="PS50937"/>
    </source>
</evidence>
<dbReference type="GO" id="GO:0003700">
    <property type="term" value="F:DNA-binding transcription factor activity"/>
    <property type="evidence" value="ECO:0007669"/>
    <property type="project" value="InterPro"/>
</dbReference>
<sequence length="136" mass="14792">MNISAAARACGLPVKTIRYYEQVGLVAPRRCANGYRDFGAAEIARLRFLAEARVLGFSLEDCRLLLGLSADEGRASRDVRRVTLHHLEEVRARIAALRDLEAVLEELVARCPGDDGPDCAILDRLDGGSAEKNGQG</sequence>
<dbReference type="Proteomes" id="UP000609121">
    <property type="component" value="Unassembled WGS sequence"/>
</dbReference>
<keyword evidence="3" id="KW-0804">Transcription</keyword>
<keyword evidence="1" id="KW-0805">Transcription regulation</keyword>
<dbReference type="InterPro" id="IPR000551">
    <property type="entry name" value="MerR-type_HTH_dom"/>
</dbReference>
<accession>A0A8J7CMF5</accession>
<keyword evidence="2 5" id="KW-0238">DNA-binding</keyword>
<organism evidence="5 6">
    <name type="scientific">Mangrovicoccus algicola</name>
    <dbReference type="NCBI Taxonomy" id="2771008"/>
    <lineage>
        <taxon>Bacteria</taxon>
        <taxon>Pseudomonadati</taxon>
        <taxon>Pseudomonadota</taxon>
        <taxon>Alphaproteobacteria</taxon>
        <taxon>Rhodobacterales</taxon>
        <taxon>Paracoccaceae</taxon>
        <taxon>Mangrovicoccus</taxon>
    </lineage>
</organism>
<reference evidence="5" key="1">
    <citation type="submission" date="2020-09" db="EMBL/GenBank/DDBJ databases">
        <title>A novel bacterium of genus Mangrovicoccus, isolated from South China Sea.</title>
        <authorList>
            <person name="Huang H."/>
            <person name="Mo K."/>
            <person name="Hu Y."/>
        </authorList>
    </citation>
    <scope>NUCLEOTIDE SEQUENCE</scope>
    <source>
        <strain evidence="5">HB182678</strain>
    </source>
</reference>
<evidence type="ECO:0000256" key="3">
    <source>
        <dbReference type="ARBA" id="ARBA00023163"/>
    </source>
</evidence>
<evidence type="ECO:0000256" key="2">
    <source>
        <dbReference type="ARBA" id="ARBA00023125"/>
    </source>
</evidence>
<evidence type="ECO:0000313" key="6">
    <source>
        <dbReference type="Proteomes" id="UP000609121"/>
    </source>
</evidence>
<proteinExistence type="predicted"/>
<dbReference type="SUPFAM" id="SSF46955">
    <property type="entry name" value="Putative DNA-binding domain"/>
    <property type="match status" value="1"/>
</dbReference>
<evidence type="ECO:0000256" key="1">
    <source>
        <dbReference type="ARBA" id="ARBA00023015"/>
    </source>
</evidence>
<dbReference type="InterPro" id="IPR009061">
    <property type="entry name" value="DNA-bd_dom_put_sf"/>
</dbReference>
<protein>
    <submittedName>
        <fullName evidence="5">MerR family DNA-binding protein</fullName>
    </submittedName>
</protein>
<feature type="domain" description="HTH merR-type" evidence="4">
    <location>
        <begin position="1"/>
        <end position="68"/>
    </location>
</feature>
<dbReference type="Pfam" id="PF00376">
    <property type="entry name" value="MerR"/>
    <property type="match status" value="1"/>
</dbReference>
<dbReference type="EMBL" id="JACVXA010000088">
    <property type="protein sequence ID" value="MBE3640366.1"/>
    <property type="molecule type" value="Genomic_DNA"/>
</dbReference>
<dbReference type="Gene3D" id="1.10.1660.10">
    <property type="match status" value="1"/>
</dbReference>
<dbReference type="Pfam" id="PF09278">
    <property type="entry name" value="MerR-DNA-bind"/>
    <property type="match status" value="1"/>
</dbReference>
<dbReference type="InterPro" id="IPR015358">
    <property type="entry name" value="Tscrpt_reg_MerR_DNA-bd"/>
</dbReference>
<gene>
    <name evidence="5" type="ORF">ICN82_19355</name>
</gene>
<dbReference type="SMART" id="SM00422">
    <property type="entry name" value="HTH_MERR"/>
    <property type="match status" value="1"/>
</dbReference>
<evidence type="ECO:0000313" key="5">
    <source>
        <dbReference type="EMBL" id="MBE3640366.1"/>
    </source>
</evidence>
<dbReference type="GO" id="GO:0003677">
    <property type="term" value="F:DNA binding"/>
    <property type="evidence" value="ECO:0007669"/>
    <property type="project" value="UniProtKB-KW"/>
</dbReference>
<dbReference type="PANTHER" id="PTHR30204:SF94">
    <property type="entry name" value="HEAVY METAL-DEPENDENT TRANSCRIPTIONAL REGULATOR HI_0293-RELATED"/>
    <property type="match status" value="1"/>
</dbReference>
<dbReference type="PROSITE" id="PS50937">
    <property type="entry name" value="HTH_MERR_2"/>
    <property type="match status" value="1"/>
</dbReference>
<keyword evidence="6" id="KW-1185">Reference proteome</keyword>
<dbReference type="PRINTS" id="PR00040">
    <property type="entry name" value="HTHMERR"/>
</dbReference>